<evidence type="ECO:0000256" key="1">
    <source>
        <dbReference type="SAM" id="MobiDB-lite"/>
    </source>
</evidence>
<evidence type="ECO:0000313" key="3">
    <source>
        <dbReference type="Proteomes" id="UP001374584"/>
    </source>
</evidence>
<comment type="caution">
    <text evidence="2">The sequence shown here is derived from an EMBL/GenBank/DDBJ whole genome shotgun (WGS) entry which is preliminary data.</text>
</comment>
<reference evidence="2 3" key="1">
    <citation type="submission" date="2024-01" db="EMBL/GenBank/DDBJ databases">
        <title>The genomes of 5 underutilized Papilionoideae crops provide insights into root nodulation and disease resistanc.</title>
        <authorList>
            <person name="Jiang F."/>
        </authorList>
    </citation>
    <scope>NUCLEOTIDE SEQUENCE [LARGE SCALE GENOMIC DNA]</scope>
    <source>
        <strain evidence="2">JINMINGXINNONG_FW02</strain>
        <tissue evidence="2">Leaves</tissue>
    </source>
</reference>
<organism evidence="2 3">
    <name type="scientific">Phaseolus coccineus</name>
    <name type="common">Scarlet runner bean</name>
    <name type="synonym">Phaseolus multiflorus</name>
    <dbReference type="NCBI Taxonomy" id="3886"/>
    <lineage>
        <taxon>Eukaryota</taxon>
        <taxon>Viridiplantae</taxon>
        <taxon>Streptophyta</taxon>
        <taxon>Embryophyta</taxon>
        <taxon>Tracheophyta</taxon>
        <taxon>Spermatophyta</taxon>
        <taxon>Magnoliopsida</taxon>
        <taxon>eudicotyledons</taxon>
        <taxon>Gunneridae</taxon>
        <taxon>Pentapetalae</taxon>
        <taxon>rosids</taxon>
        <taxon>fabids</taxon>
        <taxon>Fabales</taxon>
        <taxon>Fabaceae</taxon>
        <taxon>Papilionoideae</taxon>
        <taxon>50 kb inversion clade</taxon>
        <taxon>NPAAA clade</taxon>
        <taxon>indigoferoid/millettioid clade</taxon>
        <taxon>Phaseoleae</taxon>
        <taxon>Phaseolus</taxon>
    </lineage>
</organism>
<feature type="region of interest" description="Disordered" evidence="1">
    <location>
        <begin position="1"/>
        <end position="41"/>
    </location>
</feature>
<feature type="compositionally biased region" description="Basic and acidic residues" evidence="1">
    <location>
        <begin position="1"/>
        <end position="30"/>
    </location>
</feature>
<proteinExistence type="predicted"/>
<dbReference type="AlphaFoldDB" id="A0AAN9LZ90"/>
<dbReference type="Proteomes" id="UP001374584">
    <property type="component" value="Unassembled WGS sequence"/>
</dbReference>
<sequence length="217" mass="24022">MELEAREPLLDATDRSVGSCERKDRDRDGDLQGEDGETDGLRPANKVMVYFGRPTERSSRNLYVDAPFGHDSHCLDKMFARSKGAHVGTDLLVEVTRPCPPFTCGLYLCFLLILRVVSSGTRGSVFYVLRGMAYATLFSWAKKDLLREISVYTIVSKLDELCKSCSLSKTDEHLIVIEVCGKGEPVCNDESGNDQSFGDVTTPNSEFFLSDSVVRGS</sequence>
<protein>
    <submittedName>
        <fullName evidence="2">Uncharacterized protein</fullName>
    </submittedName>
</protein>
<accession>A0AAN9LZ90</accession>
<keyword evidence="3" id="KW-1185">Reference proteome</keyword>
<name>A0AAN9LZ90_PHACN</name>
<dbReference type="EMBL" id="JAYMYR010000009">
    <property type="protein sequence ID" value="KAK7342823.1"/>
    <property type="molecule type" value="Genomic_DNA"/>
</dbReference>
<gene>
    <name evidence="2" type="ORF">VNO80_25779</name>
</gene>
<evidence type="ECO:0000313" key="2">
    <source>
        <dbReference type="EMBL" id="KAK7342823.1"/>
    </source>
</evidence>